<proteinExistence type="predicted"/>
<dbReference type="Gramene" id="TKW26076">
    <property type="protein sequence ID" value="TKW26076"/>
    <property type="gene ID" value="SEVIR_3G162100v2"/>
</dbReference>
<dbReference type="OMA" id="CERTQQH"/>
<feature type="compositionally biased region" description="Basic and acidic residues" evidence="1">
    <location>
        <begin position="68"/>
        <end position="82"/>
    </location>
</feature>
<dbReference type="PANTHER" id="PTHR34272">
    <property type="entry name" value="EXPRESSED PROTEIN"/>
    <property type="match status" value="1"/>
</dbReference>
<evidence type="ECO:0000313" key="4">
    <source>
        <dbReference type="Proteomes" id="UP000298652"/>
    </source>
</evidence>
<dbReference type="Pfam" id="PF23324">
    <property type="entry name" value="DUF7086"/>
    <property type="match status" value="1"/>
</dbReference>
<protein>
    <recommendedName>
        <fullName evidence="2">DUF7086 domain-containing protein</fullName>
    </recommendedName>
</protein>
<evidence type="ECO:0000313" key="3">
    <source>
        <dbReference type="EMBL" id="TKW26076.1"/>
    </source>
</evidence>
<evidence type="ECO:0000256" key="1">
    <source>
        <dbReference type="SAM" id="MobiDB-lite"/>
    </source>
</evidence>
<dbReference type="EMBL" id="CM016554">
    <property type="protein sequence ID" value="TKW26076.1"/>
    <property type="molecule type" value="Genomic_DNA"/>
</dbReference>
<dbReference type="AlphaFoldDB" id="A0A4V6D9J6"/>
<dbReference type="Proteomes" id="UP000298652">
    <property type="component" value="Chromosome 3"/>
</dbReference>
<evidence type="ECO:0000259" key="2">
    <source>
        <dbReference type="Pfam" id="PF23324"/>
    </source>
</evidence>
<name>A0A4V6D9J6_SETVI</name>
<sequence>MAGPHGHRDHEAARVAKVEVSASRLPKSACFLPIPIPSHTPFKTSAVAAAIATPILAETYSSTMPRSKHYDDVAEPRRKDTDGGDSLLSLSLGDIYSNNAGGGFRSPAVTPMMRAPVRSADALRAPSAAVTAKADASGFRPPAVTPASVRTADVLRAPSAAVAVVHPPPRIEALVVEAKGAFFFPAASGAPTLPQMASSDGRRVAVPAPVVRGDVTAAAPTKRPAKRSRSVHCRSRAKTNLLPAASNGDDKTVEGGLHICPPYRWSTERVGVHHSLAELSKRGIDTVTGELHCKRCDHLRLLTLDIEAKFKDLCSYISCNIHGMDDRAPQRWKEPALPDCDECGQKNSMRPVIPADKHKINWVFLLLSEMLGVCTLEQLKHFCERTQQHRTGAKDRVLYSTYMELCNQLLPNGPFDMESVRRKRIRPNA</sequence>
<organism evidence="3 4">
    <name type="scientific">Setaria viridis</name>
    <name type="common">Green bristlegrass</name>
    <name type="synonym">Setaria italica subsp. viridis</name>
    <dbReference type="NCBI Taxonomy" id="4556"/>
    <lineage>
        <taxon>Eukaryota</taxon>
        <taxon>Viridiplantae</taxon>
        <taxon>Streptophyta</taxon>
        <taxon>Embryophyta</taxon>
        <taxon>Tracheophyta</taxon>
        <taxon>Spermatophyta</taxon>
        <taxon>Magnoliopsida</taxon>
        <taxon>Liliopsida</taxon>
        <taxon>Poales</taxon>
        <taxon>Poaceae</taxon>
        <taxon>PACMAD clade</taxon>
        <taxon>Panicoideae</taxon>
        <taxon>Panicodae</taxon>
        <taxon>Paniceae</taxon>
        <taxon>Cenchrinae</taxon>
        <taxon>Setaria</taxon>
    </lineage>
</organism>
<gene>
    <name evidence="3" type="ORF">SEVIR_3G162100v2</name>
</gene>
<reference evidence="3" key="1">
    <citation type="submission" date="2019-03" db="EMBL/GenBank/DDBJ databases">
        <title>WGS assembly of Setaria viridis.</title>
        <authorList>
            <person name="Huang P."/>
            <person name="Jenkins J."/>
            <person name="Grimwood J."/>
            <person name="Barry K."/>
            <person name="Healey A."/>
            <person name="Mamidi S."/>
            <person name="Sreedasyam A."/>
            <person name="Shu S."/>
            <person name="Feldman M."/>
            <person name="Wu J."/>
            <person name="Yu Y."/>
            <person name="Chen C."/>
            <person name="Johnson J."/>
            <person name="Rokhsar D."/>
            <person name="Baxter I."/>
            <person name="Schmutz J."/>
            <person name="Brutnell T."/>
            <person name="Kellogg E."/>
        </authorList>
    </citation>
    <scope>NUCLEOTIDE SEQUENCE [LARGE SCALE GENOMIC DNA]</scope>
</reference>
<accession>A0A4V6D9J6</accession>
<feature type="region of interest" description="Disordered" evidence="1">
    <location>
        <begin position="65"/>
        <end position="86"/>
    </location>
</feature>
<feature type="domain" description="DUF7086" evidence="2">
    <location>
        <begin position="277"/>
        <end position="409"/>
    </location>
</feature>
<dbReference type="InterPro" id="IPR055513">
    <property type="entry name" value="DUF7086"/>
</dbReference>
<keyword evidence="4" id="KW-1185">Reference proteome</keyword>
<dbReference type="PANTHER" id="PTHR34272:SF1">
    <property type="entry name" value="EXPRESSED PROTEIN"/>
    <property type="match status" value="1"/>
</dbReference>